<keyword evidence="3 7" id="KW-0067">ATP-binding</keyword>
<name>A0ABN3BPR2_9ACTN</name>
<dbReference type="PANTHER" id="PTHR45765">
    <property type="entry name" value="METHIONINE--TRNA LIGASE"/>
    <property type="match status" value="1"/>
</dbReference>
<dbReference type="SUPFAM" id="SSF52374">
    <property type="entry name" value="Nucleotidylyl transferase"/>
    <property type="match status" value="1"/>
</dbReference>
<feature type="region of interest" description="Disordered" evidence="8">
    <location>
        <begin position="510"/>
        <end position="529"/>
    </location>
</feature>
<evidence type="ECO:0000256" key="7">
    <source>
        <dbReference type="RuleBase" id="RU363039"/>
    </source>
</evidence>
<evidence type="ECO:0000256" key="3">
    <source>
        <dbReference type="ARBA" id="ARBA00022840"/>
    </source>
</evidence>
<keyword evidence="5 7" id="KW-0030">Aminoacyl-tRNA synthetase</keyword>
<dbReference type="Gene3D" id="3.40.50.620">
    <property type="entry name" value="HUPs"/>
    <property type="match status" value="1"/>
</dbReference>
<evidence type="ECO:0000256" key="1">
    <source>
        <dbReference type="ARBA" id="ARBA00022598"/>
    </source>
</evidence>
<dbReference type="Proteomes" id="UP001501391">
    <property type="component" value="Unassembled WGS sequence"/>
</dbReference>
<dbReference type="RefSeq" id="WP_346163282.1">
    <property type="nucleotide sequence ID" value="NZ_BAAAOQ010000013.1"/>
</dbReference>
<reference evidence="10 11" key="1">
    <citation type="journal article" date="2019" name="Int. J. Syst. Evol. Microbiol.">
        <title>The Global Catalogue of Microorganisms (GCM) 10K type strain sequencing project: providing services to taxonomists for standard genome sequencing and annotation.</title>
        <authorList>
            <consortium name="The Broad Institute Genomics Platform"/>
            <consortium name="The Broad Institute Genome Sequencing Center for Infectious Disease"/>
            <person name="Wu L."/>
            <person name="Ma J."/>
        </authorList>
    </citation>
    <scope>NUCLEOTIDE SEQUENCE [LARGE SCALE GENOMIC DNA]</scope>
    <source>
        <strain evidence="10 11">JCM 14924</strain>
    </source>
</reference>
<protein>
    <submittedName>
        <fullName evidence="10">Class I tRNA ligase family protein</fullName>
    </submittedName>
</protein>
<sequence>MGPLSLEGQEFFLTPVCLVPNGRAHLGHIAGPLLKMDVLRRHVLRGGGRATMISVSDAHESHVLVRAHQDGVTPEEVANRNHRLIRNDLAALDIAYDDLLNPLDATWAQRYAEVNRDFLTEIVEQGSTTVRTEPMPVLDSEAAGAHSTSLRPRVDEAVVSGWLKGRCPHCAQPLVGFFCESCGGHFSPSQMIDPATAHFDGELRFDDIASLYLDLPGGPERLREALAEICKRPDFLAIADRYMAVNGASIRLTVPSRWGLPWEEDGVSPGQVIFSYSALLIGCHLVAGERYKEITGSGMNPFRRDSRVRTVISFGIDNAIPFMVGAVGCGLGQKTYKPVDSLLVNYFYDLEGSKFSTSRGHVIWGGDIVSLGQAESDLTRAYLCFRNPEFTRSAFQAEEFLSFHNEVGARVSDALASAAERLPADTATAPSPEVLRALTRTLEHQTGMLDPDTFHLSAAWSCVEQWIDCAPALTATPEAAAAWLLGFALLAAPVMPARAQQVWEAAGQSGSPNVAALRDGPPRVTPRGGMPRLRTLTRGQLNACLPATLHK</sequence>
<dbReference type="InterPro" id="IPR014729">
    <property type="entry name" value="Rossmann-like_a/b/a_fold"/>
</dbReference>
<evidence type="ECO:0000256" key="4">
    <source>
        <dbReference type="ARBA" id="ARBA00022917"/>
    </source>
</evidence>
<evidence type="ECO:0000313" key="11">
    <source>
        <dbReference type="Proteomes" id="UP001501391"/>
    </source>
</evidence>
<comment type="catalytic activity">
    <reaction evidence="6">
        <text>tRNA(Met) + L-methionine + ATP = L-methionyl-tRNA(Met) + AMP + diphosphate</text>
        <dbReference type="Rhea" id="RHEA:13481"/>
        <dbReference type="Rhea" id="RHEA-COMP:9667"/>
        <dbReference type="Rhea" id="RHEA-COMP:9698"/>
        <dbReference type="ChEBI" id="CHEBI:30616"/>
        <dbReference type="ChEBI" id="CHEBI:33019"/>
        <dbReference type="ChEBI" id="CHEBI:57844"/>
        <dbReference type="ChEBI" id="CHEBI:78442"/>
        <dbReference type="ChEBI" id="CHEBI:78530"/>
        <dbReference type="ChEBI" id="CHEBI:456215"/>
        <dbReference type="EC" id="6.1.1.10"/>
    </reaction>
</comment>
<evidence type="ECO:0000259" key="9">
    <source>
        <dbReference type="Pfam" id="PF09334"/>
    </source>
</evidence>
<feature type="domain" description="Methionyl/Leucyl tRNA synthetase" evidence="9">
    <location>
        <begin position="20"/>
        <end position="406"/>
    </location>
</feature>
<comment type="caution">
    <text evidence="10">The sequence shown here is derived from an EMBL/GenBank/DDBJ whole genome shotgun (WGS) entry which is preliminary data.</text>
</comment>
<dbReference type="Gene3D" id="2.20.28.20">
    <property type="entry name" value="Methionyl-tRNA synthetase, Zn-domain"/>
    <property type="match status" value="1"/>
</dbReference>
<evidence type="ECO:0000256" key="8">
    <source>
        <dbReference type="SAM" id="MobiDB-lite"/>
    </source>
</evidence>
<dbReference type="Pfam" id="PF09334">
    <property type="entry name" value="tRNA-synt_1g"/>
    <property type="match status" value="1"/>
</dbReference>
<evidence type="ECO:0000313" key="10">
    <source>
        <dbReference type="EMBL" id="GAA2198548.1"/>
    </source>
</evidence>
<organism evidence="10 11">
    <name type="scientific">Streptomyces bangladeshensis</name>
    <dbReference type="NCBI Taxonomy" id="295352"/>
    <lineage>
        <taxon>Bacteria</taxon>
        <taxon>Bacillati</taxon>
        <taxon>Actinomycetota</taxon>
        <taxon>Actinomycetes</taxon>
        <taxon>Kitasatosporales</taxon>
        <taxon>Streptomycetaceae</taxon>
        <taxon>Streptomyces</taxon>
    </lineage>
</organism>
<gene>
    <name evidence="10" type="ORF">GCM10009787_41720</name>
</gene>
<accession>A0ABN3BPR2</accession>
<dbReference type="InterPro" id="IPR029038">
    <property type="entry name" value="MetRS_Zn"/>
</dbReference>
<evidence type="ECO:0000256" key="5">
    <source>
        <dbReference type="ARBA" id="ARBA00023146"/>
    </source>
</evidence>
<proteinExistence type="inferred from homology"/>
<keyword evidence="11" id="KW-1185">Reference proteome</keyword>
<evidence type="ECO:0000256" key="2">
    <source>
        <dbReference type="ARBA" id="ARBA00022741"/>
    </source>
</evidence>
<dbReference type="InterPro" id="IPR015413">
    <property type="entry name" value="Methionyl/Leucyl_tRNA_Synth"/>
</dbReference>
<comment type="similarity">
    <text evidence="7">Belongs to the class-I aminoacyl-tRNA synthetase family.</text>
</comment>
<dbReference type="GO" id="GO:0016874">
    <property type="term" value="F:ligase activity"/>
    <property type="evidence" value="ECO:0007669"/>
    <property type="project" value="UniProtKB-KW"/>
</dbReference>
<keyword evidence="1 7" id="KW-0436">Ligase</keyword>
<dbReference type="InterPro" id="IPR023458">
    <property type="entry name" value="Met-tRNA_ligase_1"/>
</dbReference>
<dbReference type="PANTHER" id="PTHR45765:SF1">
    <property type="entry name" value="METHIONINE--TRNA LIGASE, CYTOPLASMIC"/>
    <property type="match status" value="1"/>
</dbReference>
<dbReference type="EMBL" id="BAAAOQ010000013">
    <property type="protein sequence ID" value="GAA2198548.1"/>
    <property type="molecule type" value="Genomic_DNA"/>
</dbReference>
<keyword evidence="4 7" id="KW-0648">Protein biosynthesis</keyword>
<keyword evidence="2 7" id="KW-0547">Nucleotide-binding</keyword>
<evidence type="ECO:0000256" key="6">
    <source>
        <dbReference type="ARBA" id="ARBA00047364"/>
    </source>
</evidence>